<gene>
    <name evidence="4" type="ORF">CHS0354_019565</name>
</gene>
<dbReference type="Gene3D" id="1.25.40.20">
    <property type="entry name" value="Ankyrin repeat-containing domain"/>
    <property type="match status" value="1"/>
</dbReference>
<feature type="repeat" description="ANK" evidence="3">
    <location>
        <begin position="120"/>
        <end position="152"/>
    </location>
</feature>
<dbReference type="SMART" id="SM00248">
    <property type="entry name" value="ANK"/>
    <property type="match status" value="3"/>
</dbReference>
<reference evidence="4" key="3">
    <citation type="submission" date="2023-05" db="EMBL/GenBank/DDBJ databases">
        <authorList>
            <person name="Smith C.H."/>
        </authorList>
    </citation>
    <scope>NUCLEOTIDE SEQUENCE</scope>
    <source>
        <strain evidence="4">CHS0354</strain>
        <tissue evidence="4">Mantle</tissue>
    </source>
</reference>
<evidence type="ECO:0000313" key="4">
    <source>
        <dbReference type="EMBL" id="KAK3609555.1"/>
    </source>
</evidence>
<dbReference type="PRINTS" id="PR01415">
    <property type="entry name" value="ANKYRIN"/>
</dbReference>
<reference evidence="4" key="1">
    <citation type="journal article" date="2021" name="Genome Biol. Evol.">
        <title>A High-Quality Reference Genome for a Parasitic Bivalve with Doubly Uniparental Inheritance (Bivalvia: Unionida).</title>
        <authorList>
            <person name="Smith C.H."/>
        </authorList>
    </citation>
    <scope>NUCLEOTIDE SEQUENCE</scope>
    <source>
        <strain evidence="4">CHS0354</strain>
    </source>
</reference>
<keyword evidence="2 3" id="KW-0040">ANK repeat</keyword>
<protein>
    <submittedName>
        <fullName evidence="4">Uncharacterized protein</fullName>
    </submittedName>
</protein>
<name>A0AAE0WDP4_9BIVA</name>
<dbReference type="AlphaFoldDB" id="A0AAE0WDP4"/>
<sequence length="179" mass="19652">MSSHDSVKDAVVVFGLLKGEEDRLVDFGRKLVKRNKNYAQTVFTTKVDGWTPFHAFVLRGERKMVKLALKAGVDVNFPMGKPEGLPGSCSPLHLAAHRGDVKVISILISKGADVNVRDDTGRTPIFYASKNQNTLAVKTLVRSGADLKDCDPEYKQSESSQRNTINPITCFLVCSGIRS</sequence>
<dbReference type="PANTHER" id="PTHR24201">
    <property type="entry name" value="ANK_REP_REGION DOMAIN-CONTAINING PROTEIN"/>
    <property type="match status" value="1"/>
</dbReference>
<feature type="repeat" description="ANK" evidence="3">
    <location>
        <begin position="48"/>
        <end position="76"/>
    </location>
</feature>
<keyword evidence="1" id="KW-0677">Repeat</keyword>
<reference evidence="4" key="2">
    <citation type="journal article" date="2021" name="Genome Biol. Evol.">
        <title>Developing a high-quality reference genome for a parasitic bivalve with doubly uniparental inheritance (Bivalvia: Unionida).</title>
        <authorList>
            <person name="Smith C.H."/>
        </authorList>
    </citation>
    <scope>NUCLEOTIDE SEQUENCE</scope>
    <source>
        <strain evidence="4">CHS0354</strain>
        <tissue evidence="4">Mantle</tissue>
    </source>
</reference>
<dbReference type="Proteomes" id="UP001195483">
    <property type="component" value="Unassembled WGS sequence"/>
</dbReference>
<organism evidence="4 5">
    <name type="scientific">Potamilus streckersoni</name>
    <dbReference type="NCBI Taxonomy" id="2493646"/>
    <lineage>
        <taxon>Eukaryota</taxon>
        <taxon>Metazoa</taxon>
        <taxon>Spiralia</taxon>
        <taxon>Lophotrochozoa</taxon>
        <taxon>Mollusca</taxon>
        <taxon>Bivalvia</taxon>
        <taxon>Autobranchia</taxon>
        <taxon>Heteroconchia</taxon>
        <taxon>Palaeoheterodonta</taxon>
        <taxon>Unionida</taxon>
        <taxon>Unionoidea</taxon>
        <taxon>Unionidae</taxon>
        <taxon>Ambleminae</taxon>
        <taxon>Lampsilini</taxon>
        <taxon>Potamilus</taxon>
    </lineage>
</organism>
<accession>A0AAE0WDP4</accession>
<dbReference type="SUPFAM" id="SSF48403">
    <property type="entry name" value="Ankyrin repeat"/>
    <property type="match status" value="1"/>
</dbReference>
<dbReference type="PROSITE" id="PS50297">
    <property type="entry name" value="ANK_REP_REGION"/>
    <property type="match status" value="3"/>
</dbReference>
<evidence type="ECO:0000313" key="5">
    <source>
        <dbReference type="Proteomes" id="UP001195483"/>
    </source>
</evidence>
<dbReference type="GO" id="GO:0005634">
    <property type="term" value="C:nucleus"/>
    <property type="evidence" value="ECO:0007669"/>
    <property type="project" value="TreeGrafter"/>
</dbReference>
<dbReference type="InterPro" id="IPR002110">
    <property type="entry name" value="Ankyrin_rpt"/>
</dbReference>
<feature type="repeat" description="ANK" evidence="3">
    <location>
        <begin position="87"/>
        <end position="119"/>
    </location>
</feature>
<dbReference type="InterPro" id="IPR036770">
    <property type="entry name" value="Ankyrin_rpt-contain_sf"/>
</dbReference>
<dbReference type="EMBL" id="JAEAOA010001197">
    <property type="protein sequence ID" value="KAK3609555.1"/>
    <property type="molecule type" value="Genomic_DNA"/>
</dbReference>
<keyword evidence="5" id="KW-1185">Reference proteome</keyword>
<dbReference type="InterPro" id="IPR050776">
    <property type="entry name" value="Ank_Repeat/CDKN_Inhibitor"/>
</dbReference>
<dbReference type="PANTHER" id="PTHR24201:SF16">
    <property type="entry name" value="ANKYRIN-1-LIKE-RELATED"/>
    <property type="match status" value="1"/>
</dbReference>
<dbReference type="Pfam" id="PF12796">
    <property type="entry name" value="Ank_2"/>
    <property type="match status" value="1"/>
</dbReference>
<proteinExistence type="predicted"/>
<comment type="caution">
    <text evidence="4">The sequence shown here is derived from an EMBL/GenBank/DDBJ whole genome shotgun (WGS) entry which is preliminary data.</text>
</comment>
<dbReference type="PROSITE" id="PS50088">
    <property type="entry name" value="ANK_REPEAT"/>
    <property type="match status" value="3"/>
</dbReference>
<evidence type="ECO:0000256" key="1">
    <source>
        <dbReference type="ARBA" id="ARBA00022737"/>
    </source>
</evidence>
<evidence type="ECO:0000256" key="2">
    <source>
        <dbReference type="ARBA" id="ARBA00023043"/>
    </source>
</evidence>
<evidence type="ECO:0000256" key="3">
    <source>
        <dbReference type="PROSITE-ProRule" id="PRU00023"/>
    </source>
</evidence>
<dbReference type="Pfam" id="PF00023">
    <property type="entry name" value="Ank"/>
    <property type="match status" value="1"/>
</dbReference>